<feature type="active site" description="Proton donor/acceptor" evidence="13">
    <location>
        <position position="155"/>
    </location>
</feature>
<dbReference type="SUPFAM" id="SSF51735">
    <property type="entry name" value="NAD(P)-binding Rossmann-fold domains"/>
    <property type="match status" value="1"/>
</dbReference>
<feature type="active site" description="Proton donor" evidence="13">
    <location>
        <position position="159"/>
    </location>
</feature>
<dbReference type="Gene3D" id="3.30.360.10">
    <property type="entry name" value="Dihydrodipicolinate Reductase, domain 2"/>
    <property type="match status" value="1"/>
</dbReference>
<evidence type="ECO:0000256" key="4">
    <source>
        <dbReference type="ARBA" id="ARBA00022857"/>
    </source>
</evidence>
<evidence type="ECO:0000256" key="6">
    <source>
        <dbReference type="ARBA" id="ARBA00023002"/>
    </source>
</evidence>
<dbReference type="PANTHER" id="PTHR20836:SF0">
    <property type="entry name" value="4-HYDROXY-TETRAHYDRODIPICOLINATE REDUCTASE 1, CHLOROPLASTIC-RELATED"/>
    <property type="match status" value="1"/>
</dbReference>
<dbReference type="InterPro" id="IPR000846">
    <property type="entry name" value="DapB_N"/>
</dbReference>
<feature type="binding site" evidence="13">
    <location>
        <position position="156"/>
    </location>
    <ligand>
        <name>(S)-2,3,4,5-tetrahydrodipicolinate</name>
        <dbReference type="ChEBI" id="CHEBI:16845"/>
    </ligand>
</feature>
<dbReference type="GO" id="GO:0008839">
    <property type="term" value="F:4-hydroxy-tetrahydrodipicolinate reductase"/>
    <property type="evidence" value="ECO:0007669"/>
    <property type="project" value="UniProtKB-EC"/>
</dbReference>
<evidence type="ECO:0000256" key="13">
    <source>
        <dbReference type="HAMAP-Rule" id="MF_00102"/>
    </source>
</evidence>
<comment type="caution">
    <text evidence="13">Lacks conserved residue(s) required for the propagation of feature annotation.</text>
</comment>
<comment type="similarity">
    <text evidence="1 13">Belongs to the DapB family.</text>
</comment>
<dbReference type="EC" id="1.17.1.8" evidence="10 13"/>
<keyword evidence="5 13" id="KW-0220">Diaminopimelate biosynthesis</keyword>
<feature type="binding site" evidence="13">
    <location>
        <begin position="125"/>
        <end position="128"/>
    </location>
    <ligand>
        <name>NAD(+)</name>
        <dbReference type="ChEBI" id="CHEBI:57540"/>
    </ligand>
</feature>
<evidence type="ECO:0000256" key="9">
    <source>
        <dbReference type="ARBA" id="ARBA00037922"/>
    </source>
</evidence>
<dbReference type="RefSeq" id="WP_191695925.1">
    <property type="nucleotide sequence ID" value="NZ_JACSQN010000021.1"/>
</dbReference>
<evidence type="ECO:0000313" key="17">
    <source>
        <dbReference type="Proteomes" id="UP000626786"/>
    </source>
</evidence>
<comment type="caution">
    <text evidence="13">Was originally thought to be a dihydrodipicolinate reductase (DHDPR), catalyzing the conversion of dihydrodipicolinate to tetrahydrodipicolinate. However, it was shown in E.coli that the substrate of the enzymatic reaction is not dihydrodipicolinate (DHDP) but in fact (2S,4S)-4-hydroxy-2,3,4,5-tetrahydrodipicolinic acid (HTPA), the product released by the DapA-catalyzed reaction.</text>
</comment>
<feature type="binding site" evidence="13">
    <location>
        <begin position="99"/>
        <end position="101"/>
    </location>
    <ligand>
        <name>NAD(+)</name>
        <dbReference type="ChEBI" id="CHEBI:57540"/>
    </ligand>
</feature>
<sequence>MKIKVVVAGARGRMGSTAIEAIEKSSHTETVAALDYKYGGLHLHKGTVNNEGIGIPIYTSMSELMSNHAVDVLLDVTDPDAVFNNVQDALSHGVRPVVGTSGLSRRQVDEISVLVETYRIGCIIAPNFSIGAVLMMKFAAQAAHYLGDVEIIEMHHDRKLDAPSGTALKTAEMIQHSRPAHLQGHPDEQVHLQGARGADIDGMKIHSVRLPGLLAHQQVLLGGEGELLTLRHDSFDRKSFMPGIILSIRNVVTREDLVYGLEYLID</sequence>
<keyword evidence="2 13" id="KW-0963">Cytoplasm</keyword>
<dbReference type="PROSITE" id="PS01298">
    <property type="entry name" value="DAPB"/>
    <property type="match status" value="1"/>
</dbReference>
<evidence type="ECO:0000259" key="14">
    <source>
        <dbReference type="Pfam" id="PF01113"/>
    </source>
</evidence>
<dbReference type="InterPro" id="IPR022664">
    <property type="entry name" value="DapB_N_CS"/>
</dbReference>
<evidence type="ECO:0000256" key="1">
    <source>
        <dbReference type="ARBA" id="ARBA00006642"/>
    </source>
</evidence>
<dbReference type="Gene3D" id="3.40.50.720">
    <property type="entry name" value="NAD(P)-binding Rossmann-like Domain"/>
    <property type="match status" value="1"/>
</dbReference>
<dbReference type="HAMAP" id="MF_00102">
    <property type="entry name" value="DapB"/>
    <property type="match status" value="1"/>
</dbReference>
<reference evidence="16 17" key="1">
    <citation type="submission" date="2020-08" db="EMBL/GenBank/DDBJ databases">
        <title>A Genomic Blueprint of the Chicken Gut Microbiome.</title>
        <authorList>
            <person name="Gilroy R."/>
            <person name="Ravi A."/>
            <person name="Getino M."/>
            <person name="Pursley I."/>
            <person name="Horton D.L."/>
            <person name="Alikhan N.-F."/>
            <person name="Baker D."/>
            <person name="Gharbi K."/>
            <person name="Hall N."/>
            <person name="Watson M."/>
            <person name="Adriaenssens E.M."/>
            <person name="Foster-Nyarko E."/>
            <person name="Jarju S."/>
            <person name="Secka A."/>
            <person name="Antonio M."/>
            <person name="Oren A."/>
            <person name="Chaudhuri R."/>
            <person name="La Ragione R.M."/>
            <person name="Hildebrand F."/>
            <person name="Pallen M.J."/>
        </authorList>
    </citation>
    <scope>NUCLEOTIDE SEQUENCE [LARGE SCALE GENOMIC DNA]</scope>
    <source>
        <strain evidence="16 17">Sa2YVA2</strain>
    </source>
</reference>
<keyword evidence="8 13" id="KW-0457">Lysine biosynthesis</keyword>
<dbReference type="InterPro" id="IPR022663">
    <property type="entry name" value="DapB_C"/>
</dbReference>
<accession>A0ABR8UE44</accession>
<proteinExistence type="inferred from homology"/>
<dbReference type="NCBIfam" id="TIGR00036">
    <property type="entry name" value="dapB"/>
    <property type="match status" value="1"/>
</dbReference>
<evidence type="ECO:0000256" key="2">
    <source>
        <dbReference type="ARBA" id="ARBA00022490"/>
    </source>
</evidence>
<dbReference type="SUPFAM" id="SSF55347">
    <property type="entry name" value="Glyceraldehyde-3-phosphate dehydrogenase-like, C-terminal domain"/>
    <property type="match status" value="1"/>
</dbReference>
<evidence type="ECO:0000256" key="3">
    <source>
        <dbReference type="ARBA" id="ARBA00022605"/>
    </source>
</evidence>
<name>A0ABR8UE44_9BACL</name>
<evidence type="ECO:0000256" key="11">
    <source>
        <dbReference type="ARBA" id="ARBA00049080"/>
    </source>
</evidence>
<feature type="binding site" evidence="13">
    <location>
        <position position="35"/>
    </location>
    <ligand>
        <name>NAD(+)</name>
        <dbReference type="ChEBI" id="CHEBI:57540"/>
    </ligand>
</feature>
<evidence type="ECO:0000313" key="16">
    <source>
        <dbReference type="EMBL" id="MBD7986100.1"/>
    </source>
</evidence>
<evidence type="ECO:0000256" key="12">
    <source>
        <dbReference type="ARBA" id="ARBA00049396"/>
    </source>
</evidence>
<feature type="domain" description="Dihydrodipicolinate reductase C-terminal" evidence="15">
    <location>
        <begin position="131"/>
        <end position="263"/>
    </location>
</feature>
<organism evidence="16 17">
    <name type="scientific">Sporosarcina quadrami</name>
    <dbReference type="NCBI Taxonomy" id="2762234"/>
    <lineage>
        <taxon>Bacteria</taxon>
        <taxon>Bacillati</taxon>
        <taxon>Bacillota</taxon>
        <taxon>Bacilli</taxon>
        <taxon>Bacillales</taxon>
        <taxon>Caryophanaceae</taxon>
        <taxon>Sporosarcina</taxon>
    </lineage>
</organism>
<feature type="binding site" evidence="13">
    <location>
        <begin position="165"/>
        <end position="166"/>
    </location>
    <ligand>
        <name>(S)-2,3,4,5-tetrahydrodipicolinate</name>
        <dbReference type="ChEBI" id="CHEBI:16845"/>
    </ligand>
</feature>
<evidence type="ECO:0000256" key="8">
    <source>
        <dbReference type="ARBA" id="ARBA00023154"/>
    </source>
</evidence>
<feature type="domain" description="Dihydrodipicolinate reductase N-terminal" evidence="14">
    <location>
        <begin position="3"/>
        <end position="128"/>
    </location>
</feature>
<comment type="caution">
    <text evidence="16">The sequence shown here is derived from an EMBL/GenBank/DDBJ whole genome shotgun (WGS) entry which is preliminary data.</text>
</comment>
<dbReference type="Proteomes" id="UP000626786">
    <property type="component" value="Unassembled WGS sequence"/>
</dbReference>
<dbReference type="CDD" id="cd02274">
    <property type="entry name" value="DHDPR_N"/>
    <property type="match status" value="1"/>
</dbReference>
<comment type="subcellular location">
    <subcellularLocation>
        <location evidence="13">Cytoplasm</location>
    </subcellularLocation>
</comment>
<keyword evidence="17" id="KW-1185">Reference proteome</keyword>
<evidence type="ECO:0000256" key="10">
    <source>
        <dbReference type="ARBA" id="ARBA00038983"/>
    </source>
</evidence>
<protein>
    <recommendedName>
        <fullName evidence="10 13">4-hydroxy-tetrahydrodipicolinate reductase</fullName>
        <shortName evidence="13">HTPA reductase</shortName>
        <ecNumber evidence="10 13">1.17.1.8</ecNumber>
    </recommendedName>
</protein>
<evidence type="ECO:0000256" key="5">
    <source>
        <dbReference type="ARBA" id="ARBA00022915"/>
    </source>
</evidence>
<comment type="catalytic activity">
    <reaction evidence="12 13">
        <text>(S)-2,3,4,5-tetrahydrodipicolinate + NAD(+) + H2O = (2S,4S)-4-hydroxy-2,3,4,5-tetrahydrodipicolinate + NADH + H(+)</text>
        <dbReference type="Rhea" id="RHEA:35323"/>
        <dbReference type="ChEBI" id="CHEBI:15377"/>
        <dbReference type="ChEBI" id="CHEBI:15378"/>
        <dbReference type="ChEBI" id="CHEBI:16845"/>
        <dbReference type="ChEBI" id="CHEBI:57540"/>
        <dbReference type="ChEBI" id="CHEBI:57945"/>
        <dbReference type="ChEBI" id="CHEBI:67139"/>
        <dbReference type="EC" id="1.17.1.8"/>
    </reaction>
</comment>
<dbReference type="EMBL" id="JACSQN010000021">
    <property type="protein sequence ID" value="MBD7986100.1"/>
    <property type="molecule type" value="Genomic_DNA"/>
</dbReference>
<dbReference type="PANTHER" id="PTHR20836">
    <property type="entry name" value="DIHYDRODIPICOLINATE REDUCTASE"/>
    <property type="match status" value="1"/>
</dbReference>
<comment type="pathway">
    <text evidence="9 13">Amino-acid biosynthesis; L-lysine biosynthesis via DAP pathway; (S)-tetrahydrodipicolinate from L-aspartate: step 4/4.</text>
</comment>
<dbReference type="Pfam" id="PF01113">
    <property type="entry name" value="DapB_N"/>
    <property type="match status" value="1"/>
</dbReference>
<dbReference type="PIRSF" id="PIRSF000161">
    <property type="entry name" value="DHPR"/>
    <property type="match status" value="1"/>
</dbReference>
<dbReference type="InterPro" id="IPR036291">
    <property type="entry name" value="NAD(P)-bd_dom_sf"/>
</dbReference>
<keyword evidence="6 13" id="KW-0560">Oxidoreductase</keyword>
<keyword evidence="7 13" id="KW-0520">NAD</keyword>
<evidence type="ECO:0000256" key="7">
    <source>
        <dbReference type="ARBA" id="ARBA00023027"/>
    </source>
</evidence>
<keyword evidence="4 13" id="KW-0521">NADP</keyword>
<feature type="binding site" evidence="13">
    <location>
        <begin position="9"/>
        <end position="14"/>
    </location>
    <ligand>
        <name>NAD(+)</name>
        <dbReference type="ChEBI" id="CHEBI:57540"/>
    </ligand>
</feature>
<comment type="catalytic activity">
    <reaction evidence="11 13">
        <text>(S)-2,3,4,5-tetrahydrodipicolinate + NADP(+) + H2O = (2S,4S)-4-hydroxy-2,3,4,5-tetrahydrodipicolinate + NADPH + H(+)</text>
        <dbReference type="Rhea" id="RHEA:35331"/>
        <dbReference type="ChEBI" id="CHEBI:15377"/>
        <dbReference type="ChEBI" id="CHEBI:15378"/>
        <dbReference type="ChEBI" id="CHEBI:16845"/>
        <dbReference type="ChEBI" id="CHEBI:57783"/>
        <dbReference type="ChEBI" id="CHEBI:58349"/>
        <dbReference type="ChEBI" id="CHEBI:67139"/>
        <dbReference type="EC" id="1.17.1.8"/>
    </reaction>
</comment>
<dbReference type="Pfam" id="PF05173">
    <property type="entry name" value="DapB_C"/>
    <property type="match status" value="1"/>
</dbReference>
<gene>
    <name evidence="13" type="primary">dapB</name>
    <name evidence="16" type="ORF">H9649_16130</name>
</gene>
<comment type="subunit">
    <text evidence="13">Homotetramer.</text>
</comment>
<evidence type="ECO:0000259" key="15">
    <source>
        <dbReference type="Pfam" id="PF05173"/>
    </source>
</evidence>
<keyword evidence="3 13" id="KW-0028">Amino-acid biosynthesis</keyword>
<dbReference type="InterPro" id="IPR023940">
    <property type="entry name" value="DHDPR_bac"/>
</dbReference>
<comment type="function">
    <text evidence="13">Catalyzes the conversion of 4-hydroxy-tetrahydrodipicolinate (HTPA) to tetrahydrodipicolinate.</text>
</comment>